<comment type="subcellular location">
    <subcellularLocation>
        <location evidence="1">Membrane</location>
        <topology evidence="1">Multi-pass membrane protein</topology>
    </subcellularLocation>
</comment>
<dbReference type="InterPro" id="IPR006202">
    <property type="entry name" value="Neur_chan_lig-bd"/>
</dbReference>
<dbReference type="Proteomes" id="UP000242188">
    <property type="component" value="Unassembled WGS sequence"/>
</dbReference>
<dbReference type="GO" id="GO:0016020">
    <property type="term" value="C:membrane"/>
    <property type="evidence" value="ECO:0007669"/>
    <property type="project" value="UniProtKB-SubCell"/>
</dbReference>
<gene>
    <name evidence="9" type="ORF">KP79_PYT20070</name>
</gene>
<dbReference type="Pfam" id="PF02931">
    <property type="entry name" value="Neur_chan_LBD"/>
    <property type="match status" value="1"/>
</dbReference>
<feature type="transmembrane region" description="Helical" evidence="5">
    <location>
        <begin position="249"/>
        <end position="273"/>
    </location>
</feature>
<dbReference type="InterPro" id="IPR006029">
    <property type="entry name" value="Neurotrans-gated_channel_TM"/>
</dbReference>
<evidence type="ECO:0000313" key="10">
    <source>
        <dbReference type="Proteomes" id="UP000242188"/>
    </source>
</evidence>
<dbReference type="InterPro" id="IPR036734">
    <property type="entry name" value="Neur_chan_lig-bd_sf"/>
</dbReference>
<evidence type="ECO:0000256" key="5">
    <source>
        <dbReference type="RuleBase" id="RU000687"/>
    </source>
</evidence>
<keyword evidence="3 5" id="KW-1133">Transmembrane helix</keyword>
<feature type="signal peptide" evidence="6">
    <location>
        <begin position="1"/>
        <end position="39"/>
    </location>
</feature>
<evidence type="ECO:0000256" key="6">
    <source>
        <dbReference type="SAM" id="SignalP"/>
    </source>
</evidence>
<sequence length="420" mass="46725">MKKETSCCLNRPNMKSFGMGEHLTVLALLMVISPHFTSCASVDDIARLETDLFSNYSLIPRPVYNQSEVVRVGLEIYLFTIIKLDAVSSVIELSAGAIISWYDYRLTWDPNNYGGLTTLVVDSSSLWFPGLFIISTADELEILGADQFHVDISSTGNISWVVGKLLTSSCSMDMTSFPVDTQTCSVVIMPWGYTETEVVVYPLVNTINMGFSNPNGEWNVDKTLVAEYDAYKPNASALSAELTLSRKSAYFVISLVLPMNLIGLLTPVVFLLPASSGERISYSITMFLSLTVYMTIVSDSIPKVSEPMAGITYFTLVGLIYSSTVVLLTIVTIRFEALDDVDNFPKWIISTVKWLVTFCQKRRVAQVEDKADGKHDRDVDTTSTDLTKMMVIKYIDYCLFAITMTVTIITITCFTGVYYV</sequence>
<dbReference type="GO" id="GO:0005230">
    <property type="term" value="F:extracellular ligand-gated monoatomic ion channel activity"/>
    <property type="evidence" value="ECO:0007669"/>
    <property type="project" value="InterPro"/>
</dbReference>
<feature type="domain" description="Neurotransmitter-gated ion-channel ligand-binding" evidence="7">
    <location>
        <begin position="47"/>
        <end position="247"/>
    </location>
</feature>
<dbReference type="EMBL" id="NEDP02005220">
    <property type="protein sequence ID" value="OWF42825.1"/>
    <property type="molecule type" value="Genomic_DNA"/>
</dbReference>
<proteinExistence type="inferred from homology"/>
<dbReference type="Gene3D" id="2.70.170.10">
    <property type="entry name" value="Neurotransmitter-gated ion-channel ligand-binding domain"/>
    <property type="match status" value="1"/>
</dbReference>
<keyword evidence="5" id="KW-0407">Ion channel</keyword>
<dbReference type="PROSITE" id="PS00236">
    <property type="entry name" value="NEUROTR_ION_CHANNEL"/>
    <property type="match status" value="1"/>
</dbReference>
<organism evidence="9 10">
    <name type="scientific">Mizuhopecten yessoensis</name>
    <name type="common">Japanese scallop</name>
    <name type="synonym">Patinopecten yessoensis</name>
    <dbReference type="NCBI Taxonomy" id="6573"/>
    <lineage>
        <taxon>Eukaryota</taxon>
        <taxon>Metazoa</taxon>
        <taxon>Spiralia</taxon>
        <taxon>Lophotrochozoa</taxon>
        <taxon>Mollusca</taxon>
        <taxon>Bivalvia</taxon>
        <taxon>Autobranchia</taxon>
        <taxon>Pteriomorphia</taxon>
        <taxon>Pectinida</taxon>
        <taxon>Pectinoidea</taxon>
        <taxon>Pectinidae</taxon>
        <taxon>Mizuhopecten</taxon>
    </lineage>
</organism>
<dbReference type="InterPro" id="IPR006201">
    <property type="entry name" value="Neur_channel"/>
</dbReference>
<dbReference type="SUPFAM" id="SSF90112">
    <property type="entry name" value="Neurotransmitter-gated ion-channel transmembrane pore"/>
    <property type="match status" value="1"/>
</dbReference>
<keyword evidence="5" id="KW-0406">Ion transport</keyword>
<comment type="caution">
    <text evidence="9">The sequence shown here is derived from an EMBL/GenBank/DDBJ whole genome shotgun (WGS) entry which is preliminary data.</text>
</comment>
<comment type="similarity">
    <text evidence="5">Belongs to the ligand-gated ion channel (TC 1.A.9) family.</text>
</comment>
<evidence type="ECO:0000259" key="7">
    <source>
        <dbReference type="Pfam" id="PF02931"/>
    </source>
</evidence>
<dbReference type="Pfam" id="PF02932">
    <property type="entry name" value="Neur_chan_memb"/>
    <property type="match status" value="1"/>
</dbReference>
<dbReference type="SUPFAM" id="SSF63712">
    <property type="entry name" value="Nicotinic receptor ligand binding domain-like"/>
    <property type="match status" value="1"/>
</dbReference>
<keyword evidence="4 5" id="KW-0472">Membrane</keyword>
<dbReference type="PANTHER" id="PTHR18945">
    <property type="entry name" value="NEUROTRANSMITTER GATED ION CHANNEL"/>
    <property type="match status" value="1"/>
</dbReference>
<name>A0A210Q295_MIZYE</name>
<feature type="domain" description="Neurotransmitter-gated ion-channel transmembrane" evidence="8">
    <location>
        <begin position="256"/>
        <end position="332"/>
    </location>
</feature>
<accession>A0A210Q295</accession>
<evidence type="ECO:0000313" key="9">
    <source>
        <dbReference type="EMBL" id="OWF42825.1"/>
    </source>
</evidence>
<keyword evidence="9" id="KW-0675">Receptor</keyword>
<dbReference type="InterPro" id="IPR036719">
    <property type="entry name" value="Neuro-gated_channel_TM_sf"/>
</dbReference>
<feature type="chain" id="PRO_5012781184" evidence="6">
    <location>
        <begin position="40"/>
        <end position="420"/>
    </location>
</feature>
<feature type="transmembrane region" description="Helical" evidence="5">
    <location>
        <begin position="310"/>
        <end position="333"/>
    </location>
</feature>
<protein>
    <submittedName>
        <fullName evidence="9">Neuronal acetylcholine receptor subunit alpha-10</fullName>
    </submittedName>
</protein>
<evidence type="ECO:0000256" key="2">
    <source>
        <dbReference type="ARBA" id="ARBA00022692"/>
    </source>
</evidence>
<keyword evidence="6" id="KW-0732">Signal</keyword>
<keyword evidence="2 5" id="KW-0812">Transmembrane</keyword>
<dbReference type="CDD" id="cd18989">
    <property type="entry name" value="LGIC_ECD_cation"/>
    <property type="match status" value="1"/>
</dbReference>
<dbReference type="FunFam" id="2.70.170.10:FF:000028">
    <property type="entry name" value="AcetylCholine Receptor"/>
    <property type="match status" value="1"/>
</dbReference>
<keyword evidence="5" id="KW-0813">Transport</keyword>
<feature type="transmembrane region" description="Helical" evidence="5">
    <location>
        <begin position="397"/>
        <end position="419"/>
    </location>
</feature>
<evidence type="ECO:0000256" key="1">
    <source>
        <dbReference type="ARBA" id="ARBA00004141"/>
    </source>
</evidence>
<reference evidence="9 10" key="1">
    <citation type="journal article" date="2017" name="Nat. Ecol. Evol.">
        <title>Scallop genome provides insights into evolution of bilaterian karyotype and development.</title>
        <authorList>
            <person name="Wang S."/>
            <person name="Zhang J."/>
            <person name="Jiao W."/>
            <person name="Li J."/>
            <person name="Xun X."/>
            <person name="Sun Y."/>
            <person name="Guo X."/>
            <person name="Huan P."/>
            <person name="Dong B."/>
            <person name="Zhang L."/>
            <person name="Hu X."/>
            <person name="Sun X."/>
            <person name="Wang J."/>
            <person name="Zhao C."/>
            <person name="Wang Y."/>
            <person name="Wang D."/>
            <person name="Huang X."/>
            <person name="Wang R."/>
            <person name="Lv J."/>
            <person name="Li Y."/>
            <person name="Zhang Z."/>
            <person name="Liu B."/>
            <person name="Lu W."/>
            <person name="Hui Y."/>
            <person name="Liang J."/>
            <person name="Zhou Z."/>
            <person name="Hou R."/>
            <person name="Li X."/>
            <person name="Liu Y."/>
            <person name="Li H."/>
            <person name="Ning X."/>
            <person name="Lin Y."/>
            <person name="Zhao L."/>
            <person name="Xing Q."/>
            <person name="Dou J."/>
            <person name="Li Y."/>
            <person name="Mao J."/>
            <person name="Guo H."/>
            <person name="Dou H."/>
            <person name="Li T."/>
            <person name="Mu C."/>
            <person name="Jiang W."/>
            <person name="Fu Q."/>
            <person name="Fu X."/>
            <person name="Miao Y."/>
            <person name="Liu J."/>
            <person name="Yu Q."/>
            <person name="Li R."/>
            <person name="Liao H."/>
            <person name="Li X."/>
            <person name="Kong Y."/>
            <person name="Jiang Z."/>
            <person name="Chourrout D."/>
            <person name="Li R."/>
            <person name="Bao Z."/>
        </authorList>
    </citation>
    <scope>NUCLEOTIDE SEQUENCE [LARGE SCALE GENOMIC DNA]</scope>
    <source>
        <strain evidence="9 10">PY_sf001</strain>
    </source>
</reference>
<dbReference type="CDD" id="cd19051">
    <property type="entry name" value="LGIC_TM_cation"/>
    <property type="match status" value="1"/>
</dbReference>
<evidence type="ECO:0000256" key="4">
    <source>
        <dbReference type="ARBA" id="ARBA00023136"/>
    </source>
</evidence>
<dbReference type="PRINTS" id="PR00252">
    <property type="entry name" value="NRIONCHANNEL"/>
</dbReference>
<feature type="transmembrane region" description="Helical" evidence="5">
    <location>
        <begin position="280"/>
        <end position="298"/>
    </location>
</feature>
<evidence type="ECO:0000259" key="8">
    <source>
        <dbReference type="Pfam" id="PF02932"/>
    </source>
</evidence>
<dbReference type="Gene3D" id="1.20.58.390">
    <property type="entry name" value="Neurotransmitter-gated ion-channel transmembrane domain"/>
    <property type="match status" value="1"/>
</dbReference>
<keyword evidence="10" id="KW-1185">Reference proteome</keyword>
<dbReference type="GO" id="GO:0004888">
    <property type="term" value="F:transmembrane signaling receptor activity"/>
    <property type="evidence" value="ECO:0007669"/>
    <property type="project" value="InterPro"/>
</dbReference>
<dbReference type="InterPro" id="IPR018000">
    <property type="entry name" value="Neurotransmitter_ion_chnl_CS"/>
</dbReference>
<evidence type="ECO:0000256" key="3">
    <source>
        <dbReference type="ARBA" id="ARBA00022989"/>
    </source>
</evidence>
<dbReference type="AlphaFoldDB" id="A0A210Q295"/>
<dbReference type="STRING" id="6573.A0A210Q295"/>
<dbReference type="OrthoDB" id="6153170at2759"/>
<dbReference type="InterPro" id="IPR038050">
    <property type="entry name" value="Neuro_actylchol_rec"/>
</dbReference>